<feature type="compositionally biased region" description="Polar residues" evidence="1">
    <location>
        <begin position="84"/>
        <end position="94"/>
    </location>
</feature>
<dbReference type="Proteomes" id="UP001390339">
    <property type="component" value="Unassembled WGS sequence"/>
</dbReference>
<comment type="caution">
    <text evidence="2">The sequence shown here is derived from an EMBL/GenBank/DDBJ whole genome shotgun (WGS) entry which is preliminary data.</text>
</comment>
<feature type="region of interest" description="Disordered" evidence="1">
    <location>
        <begin position="84"/>
        <end position="103"/>
    </location>
</feature>
<reference evidence="2 3" key="1">
    <citation type="journal article" date="2024" name="IMA Fungus">
        <title>Apiospora arundinis, a panoply of carbohydrate-active enzymes and secondary metabolites.</title>
        <authorList>
            <person name="Sorensen T."/>
            <person name="Petersen C."/>
            <person name="Muurmann A.T."/>
            <person name="Christiansen J.V."/>
            <person name="Brundto M.L."/>
            <person name="Overgaard C.K."/>
            <person name="Boysen A.T."/>
            <person name="Wollenberg R.D."/>
            <person name="Larsen T.O."/>
            <person name="Sorensen J.L."/>
            <person name="Nielsen K.L."/>
            <person name="Sondergaard T.E."/>
        </authorList>
    </citation>
    <scope>NUCLEOTIDE SEQUENCE [LARGE SCALE GENOMIC DNA]</scope>
    <source>
        <strain evidence="2 3">AAU 773</strain>
    </source>
</reference>
<keyword evidence="3" id="KW-1185">Reference proteome</keyword>
<evidence type="ECO:0000313" key="3">
    <source>
        <dbReference type="Proteomes" id="UP001390339"/>
    </source>
</evidence>
<dbReference type="EMBL" id="JAPCWZ010000003">
    <property type="protein sequence ID" value="KAK8874537.1"/>
    <property type="molecule type" value="Genomic_DNA"/>
</dbReference>
<evidence type="ECO:0000313" key="2">
    <source>
        <dbReference type="EMBL" id="KAK8874537.1"/>
    </source>
</evidence>
<organism evidence="2 3">
    <name type="scientific">Apiospora arundinis</name>
    <dbReference type="NCBI Taxonomy" id="335852"/>
    <lineage>
        <taxon>Eukaryota</taxon>
        <taxon>Fungi</taxon>
        <taxon>Dikarya</taxon>
        <taxon>Ascomycota</taxon>
        <taxon>Pezizomycotina</taxon>
        <taxon>Sordariomycetes</taxon>
        <taxon>Xylariomycetidae</taxon>
        <taxon>Amphisphaeriales</taxon>
        <taxon>Apiosporaceae</taxon>
        <taxon>Apiospora</taxon>
    </lineage>
</organism>
<evidence type="ECO:0000256" key="1">
    <source>
        <dbReference type="SAM" id="MobiDB-lite"/>
    </source>
</evidence>
<name>A0ABR2JAW1_9PEZI</name>
<protein>
    <submittedName>
        <fullName evidence="2">Uncharacterized protein</fullName>
    </submittedName>
</protein>
<sequence>MFARKGPAHIPESSSPHRIAAPCMTDQRELTGTYDDLIEQVVTQHSNQPPIPLLEFESTVPQLGRESQDHSAEALSYEETVTAWQPLNQRSMDNGNGKKYNAL</sequence>
<feature type="region of interest" description="Disordered" evidence="1">
    <location>
        <begin position="1"/>
        <end position="20"/>
    </location>
</feature>
<accession>A0ABR2JAW1</accession>
<proteinExistence type="predicted"/>
<gene>
    <name evidence="2" type="ORF">PGQ11_005051</name>
</gene>